<evidence type="ECO:0000256" key="3">
    <source>
        <dbReference type="ARBA" id="ARBA00022679"/>
    </source>
</evidence>
<dbReference type="GO" id="GO:0048821">
    <property type="term" value="P:erythrocyte development"/>
    <property type="evidence" value="ECO:0007669"/>
    <property type="project" value="TreeGrafter"/>
</dbReference>
<dbReference type="InterPro" id="IPR050087">
    <property type="entry name" value="AON_synthase_class-II"/>
</dbReference>
<reference evidence="6" key="2">
    <citation type="submission" date="2025-08" db="UniProtKB">
        <authorList>
            <consortium name="Ensembl"/>
        </authorList>
    </citation>
    <scope>IDENTIFICATION</scope>
</reference>
<dbReference type="Gene3D" id="3.90.1150.10">
    <property type="entry name" value="Aspartate Aminotransferase, domain 1"/>
    <property type="match status" value="1"/>
</dbReference>
<keyword evidence="3" id="KW-0808">Transferase</keyword>
<dbReference type="GO" id="GO:0030170">
    <property type="term" value="F:pyridoxal phosphate binding"/>
    <property type="evidence" value="ECO:0007669"/>
    <property type="project" value="InterPro"/>
</dbReference>
<dbReference type="Ensembl" id="ENSHHUT00000045106.1">
    <property type="protein sequence ID" value="ENSHHUP00000043476.1"/>
    <property type="gene ID" value="ENSHHUG00000026685.1"/>
</dbReference>
<protein>
    <recommendedName>
        <fullName evidence="5">Aminotransferase class I/classII large domain-containing protein</fullName>
    </recommendedName>
</protein>
<organism evidence="6 7">
    <name type="scientific">Hucho hucho</name>
    <name type="common">huchen</name>
    <dbReference type="NCBI Taxonomy" id="62062"/>
    <lineage>
        <taxon>Eukaryota</taxon>
        <taxon>Metazoa</taxon>
        <taxon>Chordata</taxon>
        <taxon>Craniata</taxon>
        <taxon>Vertebrata</taxon>
        <taxon>Euteleostomi</taxon>
        <taxon>Actinopterygii</taxon>
        <taxon>Neopterygii</taxon>
        <taxon>Teleostei</taxon>
        <taxon>Protacanthopterygii</taxon>
        <taxon>Salmoniformes</taxon>
        <taxon>Salmonidae</taxon>
        <taxon>Salmoninae</taxon>
        <taxon>Hucho</taxon>
    </lineage>
</organism>
<dbReference type="SUPFAM" id="SSF53383">
    <property type="entry name" value="PLP-dependent transferases"/>
    <property type="match status" value="1"/>
</dbReference>
<proteinExistence type="inferred from homology"/>
<comment type="cofactor">
    <cofactor evidence="1">
        <name>pyridoxal 5'-phosphate</name>
        <dbReference type="ChEBI" id="CHEBI:597326"/>
    </cofactor>
</comment>
<evidence type="ECO:0000256" key="4">
    <source>
        <dbReference type="ARBA" id="ARBA00023315"/>
    </source>
</evidence>
<dbReference type="InterPro" id="IPR004839">
    <property type="entry name" value="Aminotransferase_I/II_large"/>
</dbReference>
<dbReference type="AlphaFoldDB" id="A0A4W5MWV9"/>
<dbReference type="GO" id="GO:0005739">
    <property type="term" value="C:mitochondrion"/>
    <property type="evidence" value="ECO:0007669"/>
    <property type="project" value="TreeGrafter"/>
</dbReference>
<dbReference type="GO" id="GO:0006783">
    <property type="term" value="P:heme biosynthetic process"/>
    <property type="evidence" value="ECO:0007669"/>
    <property type="project" value="TreeGrafter"/>
</dbReference>
<name>A0A4W5MWV9_9TELE</name>
<dbReference type="Proteomes" id="UP000314982">
    <property type="component" value="Unassembled WGS sequence"/>
</dbReference>
<accession>A0A4W5MWV9</accession>
<dbReference type="PANTHER" id="PTHR13693">
    <property type="entry name" value="CLASS II AMINOTRANSFERASE/8-AMINO-7-OXONONANOATE SYNTHASE"/>
    <property type="match status" value="1"/>
</dbReference>
<dbReference type="PANTHER" id="PTHR13693:SF50">
    <property type="entry name" value="5-AMINOLEVULINATE SYNTHASE, NON-SPECIFIC, MITOCHONDRIAL"/>
    <property type="match status" value="1"/>
</dbReference>
<dbReference type="Pfam" id="PF00155">
    <property type="entry name" value="Aminotran_1_2"/>
    <property type="match status" value="1"/>
</dbReference>
<dbReference type="STRING" id="62062.ENSHHUP00000043476"/>
<sequence>YDGLTKHSAVCPLDEMCDVSHDFGAITFVDEVHAVGLYGAMGGIGDRDDMLWGCMGALDFVGGYIVGTNTLVSTVRSYAASSSPRCLPCSGARESIQTLKGEEGRVLRRKHQRNVKLLHQMLMDSGHGPLPQPHHPCQGKTGLTKVCDIMSRYNIYVQAINYPMVAQGEEGRIAPTPHHTPQMMQYFFHLVKAWKEIGLELKLHSSGECNFCQQPLHFELMTEREKSFFTVNTPAYYTLVL</sequence>
<keyword evidence="4" id="KW-0012">Acyltransferase</keyword>
<dbReference type="InterPro" id="IPR015422">
    <property type="entry name" value="PyrdxlP-dep_Trfase_small"/>
</dbReference>
<dbReference type="GO" id="GO:0042541">
    <property type="term" value="P:hemoglobin biosynthetic process"/>
    <property type="evidence" value="ECO:0007669"/>
    <property type="project" value="TreeGrafter"/>
</dbReference>
<evidence type="ECO:0000313" key="6">
    <source>
        <dbReference type="Ensembl" id="ENSHHUP00000043476.1"/>
    </source>
</evidence>
<reference evidence="6" key="3">
    <citation type="submission" date="2025-09" db="UniProtKB">
        <authorList>
            <consortium name="Ensembl"/>
        </authorList>
    </citation>
    <scope>IDENTIFICATION</scope>
</reference>
<dbReference type="InterPro" id="IPR015421">
    <property type="entry name" value="PyrdxlP-dep_Trfase_major"/>
</dbReference>
<evidence type="ECO:0000256" key="2">
    <source>
        <dbReference type="ARBA" id="ARBA00008392"/>
    </source>
</evidence>
<dbReference type="GeneTree" id="ENSGT00940000156030"/>
<evidence type="ECO:0000256" key="1">
    <source>
        <dbReference type="ARBA" id="ARBA00001933"/>
    </source>
</evidence>
<dbReference type="Gene3D" id="3.40.640.10">
    <property type="entry name" value="Type I PLP-dependent aspartate aminotransferase-like (Major domain)"/>
    <property type="match status" value="1"/>
</dbReference>
<dbReference type="InterPro" id="IPR015424">
    <property type="entry name" value="PyrdxlP-dep_Trfase"/>
</dbReference>
<evidence type="ECO:0000259" key="5">
    <source>
        <dbReference type="Pfam" id="PF00155"/>
    </source>
</evidence>
<dbReference type="GO" id="GO:0003870">
    <property type="term" value="F:5-aminolevulinate synthase activity"/>
    <property type="evidence" value="ECO:0007669"/>
    <property type="project" value="TreeGrafter"/>
</dbReference>
<evidence type="ECO:0000313" key="7">
    <source>
        <dbReference type="Proteomes" id="UP000314982"/>
    </source>
</evidence>
<keyword evidence="7" id="KW-1185">Reference proteome</keyword>
<comment type="similarity">
    <text evidence="2">Belongs to the class-II pyridoxal-phosphate-dependent aminotransferase family.</text>
</comment>
<reference evidence="7" key="1">
    <citation type="submission" date="2018-06" db="EMBL/GenBank/DDBJ databases">
        <title>Genome assembly of Danube salmon.</title>
        <authorList>
            <person name="Macqueen D.J."/>
            <person name="Gundappa M.K."/>
        </authorList>
    </citation>
    <scope>NUCLEOTIDE SEQUENCE [LARGE SCALE GENOMIC DNA]</scope>
</reference>
<feature type="domain" description="Aminotransferase class I/classII large" evidence="5">
    <location>
        <begin position="10"/>
        <end position="187"/>
    </location>
</feature>